<feature type="transmembrane region" description="Helical" evidence="2">
    <location>
        <begin position="217"/>
        <end position="234"/>
    </location>
</feature>
<proteinExistence type="predicted"/>
<keyword evidence="2" id="KW-0472">Membrane</keyword>
<evidence type="ECO:0000256" key="1">
    <source>
        <dbReference type="SAM" id="MobiDB-lite"/>
    </source>
</evidence>
<evidence type="ECO:0000313" key="3">
    <source>
        <dbReference type="EMBL" id="GID51747.1"/>
    </source>
</evidence>
<organism evidence="3 4">
    <name type="scientific">Actinoplanes couchii</name>
    <dbReference type="NCBI Taxonomy" id="403638"/>
    <lineage>
        <taxon>Bacteria</taxon>
        <taxon>Bacillati</taxon>
        <taxon>Actinomycetota</taxon>
        <taxon>Actinomycetes</taxon>
        <taxon>Micromonosporales</taxon>
        <taxon>Micromonosporaceae</taxon>
        <taxon>Actinoplanes</taxon>
    </lineage>
</organism>
<name>A0ABQ3WZP8_9ACTN</name>
<keyword evidence="2" id="KW-0812">Transmembrane</keyword>
<feature type="region of interest" description="Disordered" evidence="1">
    <location>
        <begin position="42"/>
        <end position="68"/>
    </location>
</feature>
<evidence type="ECO:0000313" key="4">
    <source>
        <dbReference type="Proteomes" id="UP000612282"/>
    </source>
</evidence>
<keyword evidence="2" id="KW-1133">Transmembrane helix</keyword>
<gene>
    <name evidence="3" type="ORF">Aco03nite_001510</name>
</gene>
<dbReference type="EMBL" id="BOMG01000004">
    <property type="protein sequence ID" value="GID51747.1"/>
    <property type="molecule type" value="Genomic_DNA"/>
</dbReference>
<reference evidence="3 4" key="1">
    <citation type="submission" date="2021-01" db="EMBL/GenBank/DDBJ databases">
        <title>Whole genome shotgun sequence of Actinoplanes couchii NBRC 106145.</title>
        <authorList>
            <person name="Komaki H."/>
            <person name="Tamura T."/>
        </authorList>
    </citation>
    <scope>NUCLEOTIDE SEQUENCE [LARGE SCALE GENOMIC DNA]</scope>
    <source>
        <strain evidence="3 4">NBRC 106145</strain>
    </source>
</reference>
<keyword evidence="4" id="KW-1185">Reference proteome</keyword>
<feature type="transmembrane region" description="Helical" evidence="2">
    <location>
        <begin position="269"/>
        <end position="287"/>
    </location>
</feature>
<evidence type="ECO:0000256" key="2">
    <source>
        <dbReference type="SAM" id="Phobius"/>
    </source>
</evidence>
<accession>A0ABQ3WZP8</accession>
<comment type="caution">
    <text evidence="3">The sequence shown here is derived from an EMBL/GenBank/DDBJ whole genome shotgun (WGS) entry which is preliminary data.</text>
</comment>
<protein>
    <submittedName>
        <fullName evidence="3">Uncharacterized protein</fullName>
    </submittedName>
</protein>
<dbReference type="RefSeq" id="WP_203792519.1">
    <property type="nucleotide sequence ID" value="NZ_BAAAQE010000090.1"/>
</dbReference>
<sequence>MTGWLNPNAHCPVCGASVYFYANQNGSRVFFDDVGPPWPKHPCTDNGAAMGSGRAPSRHDFSSARTPSRWHDQAWQSYAVKRIRSEGGFTRISLSMMTGTGLGPSRTVPGQPPLQTDDLVFVNGPRISYFDPASGEPVVVEDAEATARIAEKPITERDRQHVTTRLADRVAADEITADNAAAMTAGVSSARTRGDLAGALQIEVTDLKLARPHPGNLLLLAIGFVQMVAAFSIAGGTPSVPAMTPGMVLAASAVYRLTPDMERGARAALGVMAALALLFPVSLIGVLI</sequence>
<dbReference type="Proteomes" id="UP000612282">
    <property type="component" value="Unassembled WGS sequence"/>
</dbReference>